<dbReference type="AlphaFoldDB" id="A0AAV6TWE4"/>
<name>A0AAV6TWE4_9ARAC</name>
<comment type="caution">
    <text evidence="1">The sequence shown here is derived from an EMBL/GenBank/DDBJ whole genome shotgun (WGS) entry which is preliminary data.</text>
</comment>
<reference evidence="1 2" key="1">
    <citation type="journal article" date="2022" name="Nat. Ecol. Evol.">
        <title>A masculinizing supergene underlies an exaggerated male reproductive morph in a spider.</title>
        <authorList>
            <person name="Hendrickx F."/>
            <person name="De Corte Z."/>
            <person name="Sonet G."/>
            <person name="Van Belleghem S.M."/>
            <person name="Kostlbacher S."/>
            <person name="Vangestel C."/>
        </authorList>
    </citation>
    <scope>NUCLEOTIDE SEQUENCE [LARGE SCALE GENOMIC DNA]</scope>
    <source>
        <strain evidence="1">W744_W776</strain>
    </source>
</reference>
<gene>
    <name evidence="1" type="ORF">JTE90_029263</name>
</gene>
<keyword evidence="2" id="KW-1185">Reference proteome</keyword>
<organism evidence="1 2">
    <name type="scientific">Oedothorax gibbosus</name>
    <dbReference type="NCBI Taxonomy" id="931172"/>
    <lineage>
        <taxon>Eukaryota</taxon>
        <taxon>Metazoa</taxon>
        <taxon>Ecdysozoa</taxon>
        <taxon>Arthropoda</taxon>
        <taxon>Chelicerata</taxon>
        <taxon>Arachnida</taxon>
        <taxon>Araneae</taxon>
        <taxon>Araneomorphae</taxon>
        <taxon>Entelegynae</taxon>
        <taxon>Araneoidea</taxon>
        <taxon>Linyphiidae</taxon>
        <taxon>Erigoninae</taxon>
        <taxon>Oedothorax</taxon>
    </lineage>
</organism>
<evidence type="ECO:0000313" key="2">
    <source>
        <dbReference type="Proteomes" id="UP000827092"/>
    </source>
</evidence>
<dbReference type="Proteomes" id="UP000827092">
    <property type="component" value="Unassembled WGS sequence"/>
</dbReference>
<evidence type="ECO:0000313" key="1">
    <source>
        <dbReference type="EMBL" id="KAG8175779.1"/>
    </source>
</evidence>
<sequence>MFAAVFYLKDRQYANLPITYIKYFELEDYDKTAAYKAFWNRKLHLAQDGKRSENVAYLKSLTVPPKKELWKKDEGEKYYPSYIVRLADFEPEDYDKTAVYKAFWNRKLHLAQDGKRSENVAYLKSFKKNRGRRMRRKNITLHT</sequence>
<accession>A0AAV6TWE4</accession>
<protein>
    <submittedName>
        <fullName evidence="1">Uncharacterized protein</fullName>
    </submittedName>
</protein>
<proteinExistence type="predicted"/>
<dbReference type="EMBL" id="JAFNEN010000950">
    <property type="protein sequence ID" value="KAG8175779.1"/>
    <property type="molecule type" value="Genomic_DNA"/>
</dbReference>